<dbReference type="InterPro" id="IPR003593">
    <property type="entry name" value="AAA+_ATPase"/>
</dbReference>
<protein>
    <submittedName>
        <fullName evidence="11">Daunorubicin resistance protein DrrA family ABC transporter ATP-binding protein</fullName>
    </submittedName>
</protein>
<dbReference type="SMART" id="SM00382">
    <property type="entry name" value="AAA"/>
    <property type="match status" value="1"/>
</dbReference>
<dbReference type="InterPro" id="IPR017871">
    <property type="entry name" value="ABC_transporter-like_CS"/>
</dbReference>
<dbReference type="Proteomes" id="UP000621454">
    <property type="component" value="Unassembled WGS sequence"/>
</dbReference>
<evidence type="ECO:0000256" key="5">
    <source>
        <dbReference type="ARBA" id="ARBA00022840"/>
    </source>
</evidence>
<evidence type="ECO:0000256" key="1">
    <source>
        <dbReference type="ARBA" id="ARBA00004413"/>
    </source>
</evidence>
<comment type="subcellular location">
    <subcellularLocation>
        <location evidence="1">Cell membrane</location>
        <topology evidence="1">Peripheral membrane protein</topology>
        <orientation evidence="1">Cytoplasmic side</orientation>
    </subcellularLocation>
</comment>
<dbReference type="AlphaFoldDB" id="A0A916TEQ4"/>
<keyword evidence="8" id="KW-0046">Antibiotic resistance</keyword>
<evidence type="ECO:0000256" key="6">
    <source>
        <dbReference type="ARBA" id="ARBA00022967"/>
    </source>
</evidence>
<keyword evidence="12" id="KW-1185">Reference proteome</keyword>
<comment type="caution">
    <text evidence="11">The sequence shown here is derived from an EMBL/GenBank/DDBJ whole genome shotgun (WGS) entry which is preliminary data.</text>
</comment>
<dbReference type="EMBL" id="BMGC01000030">
    <property type="protein sequence ID" value="GGB42089.1"/>
    <property type="molecule type" value="Genomic_DNA"/>
</dbReference>
<dbReference type="RefSeq" id="WP_188587636.1">
    <property type="nucleotide sequence ID" value="NZ_BMGC01000030.1"/>
</dbReference>
<dbReference type="InterPro" id="IPR003439">
    <property type="entry name" value="ABC_transporter-like_ATP-bd"/>
</dbReference>
<proteinExistence type="inferred from homology"/>
<evidence type="ECO:0000313" key="11">
    <source>
        <dbReference type="EMBL" id="GGB42089.1"/>
    </source>
</evidence>
<gene>
    <name evidence="11" type="ORF">GCM10011489_32050</name>
</gene>
<sequence>MSRAFGDVRALDSVSLSVQEGTVLGLLGPNGSGKTTLVSILATLQQPDSGTATICGCDVVADAAQVRTLISLTGQSAALDMALTARENLSLFGRLTGLSRREIPARTDELVETYELGEVIDRRVSALSGGMRRRVDIACALVTRPQVLFLDEPTTGLDPRSRQSVWQTVARLRSEGMTVLLTTQYLEEADRLADRIVMLDHGREVASGTPHDLKVLVGEAVCEVILTDPDDRRRLLAALAEVSVVESERVSEVGEQSAAMVCVDAPDGIDTVATVIEAVRVAAVDVVDIGLRRPSLDEVFFRLTESGAQPVGNSR</sequence>
<dbReference type="GO" id="GO:0046677">
    <property type="term" value="P:response to antibiotic"/>
    <property type="evidence" value="ECO:0007669"/>
    <property type="project" value="UniProtKB-KW"/>
</dbReference>
<keyword evidence="5 11" id="KW-0067">ATP-binding</keyword>
<dbReference type="NCBIfam" id="TIGR01188">
    <property type="entry name" value="drrA"/>
    <property type="match status" value="1"/>
</dbReference>
<dbReference type="PANTHER" id="PTHR42711:SF19">
    <property type="entry name" value="DOXORUBICIN RESISTANCE ATP-BINDING PROTEIN DRRA"/>
    <property type="match status" value="1"/>
</dbReference>
<dbReference type="Pfam" id="PF00005">
    <property type="entry name" value="ABC_tran"/>
    <property type="match status" value="1"/>
</dbReference>
<evidence type="ECO:0000256" key="3">
    <source>
        <dbReference type="ARBA" id="ARBA00022475"/>
    </source>
</evidence>
<evidence type="ECO:0000256" key="4">
    <source>
        <dbReference type="ARBA" id="ARBA00022741"/>
    </source>
</evidence>
<evidence type="ECO:0000256" key="9">
    <source>
        <dbReference type="ARBA" id="ARBA00049985"/>
    </source>
</evidence>
<accession>A0A916TEQ4</accession>
<evidence type="ECO:0000259" key="10">
    <source>
        <dbReference type="PROSITE" id="PS50893"/>
    </source>
</evidence>
<comment type="similarity">
    <text evidence="9">Belongs to the ABC transporter superfamily. Drug exporter-1 (DrugE1) (TC 3.A.1.105) family.</text>
</comment>
<dbReference type="GO" id="GO:1900753">
    <property type="term" value="P:doxorubicin transport"/>
    <property type="evidence" value="ECO:0007669"/>
    <property type="project" value="InterPro"/>
</dbReference>
<dbReference type="InterPro" id="IPR027417">
    <property type="entry name" value="P-loop_NTPase"/>
</dbReference>
<organism evidence="11 12">
    <name type="scientific">Gordonia jinhuaensis</name>
    <dbReference type="NCBI Taxonomy" id="1517702"/>
    <lineage>
        <taxon>Bacteria</taxon>
        <taxon>Bacillati</taxon>
        <taxon>Actinomycetota</taxon>
        <taxon>Actinomycetes</taxon>
        <taxon>Mycobacteriales</taxon>
        <taxon>Gordoniaceae</taxon>
        <taxon>Gordonia</taxon>
    </lineage>
</organism>
<dbReference type="GO" id="GO:0016887">
    <property type="term" value="F:ATP hydrolysis activity"/>
    <property type="evidence" value="ECO:0007669"/>
    <property type="project" value="InterPro"/>
</dbReference>
<dbReference type="PROSITE" id="PS50893">
    <property type="entry name" value="ABC_TRANSPORTER_2"/>
    <property type="match status" value="1"/>
</dbReference>
<keyword evidence="3" id="KW-1003">Cell membrane</keyword>
<keyword evidence="2" id="KW-0813">Transport</keyword>
<dbReference type="GO" id="GO:0005886">
    <property type="term" value="C:plasma membrane"/>
    <property type="evidence" value="ECO:0007669"/>
    <property type="project" value="UniProtKB-SubCell"/>
</dbReference>
<evidence type="ECO:0000256" key="2">
    <source>
        <dbReference type="ARBA" id="ARBA00022448"/>
    </source>
</evidence>
<name>A0A916TEQ4_9ACTN</name>
<dbReference type="InterPro" id="IPR050763">
    <property type="entry name" value="ABC_transporter_ATP-binding"/>
</dbReference>
<feature type="domain" description="ABC transporter" evidence="10">
    <location>
        <begin position="2"/>
        <end position="226"/>
    </location>
</feature>
<reference evidence="11" key="1">
    <citation type="journal article" date="2014" name="Int. J. Syst. Evol. Microbiol.">
        <title>Complete genome sequence of Corynebacterium casei LMG S-19264T (=DSM 44701T), isolated from a smear-ripened cheese.</title>
        <authorList>
            <consortium name="US DOE Joint Genome Institute (JGI-PGF)"/>
            <person name="Walter F."/>
            <person name="Albersmeier A."/>
            <person name="Kalinowski J."/>
            <person name="Ruckert C."/>
        </authorList>
    </citation>
    <scope>NUCLEOTIDE SEQUENCE</scope>
    <source>
        <strain evidence="11">CGMCC 1.12827</strain>
    </source>
</reference>
<reference evidence="11" key="2">
    <citation type="submission" date="2020-09" db="EMBL/GenBank/DDBJ databases">
        <authorList>
            <person name="Sun Q."/>
            <person name="Zhou Y."/>
        </authorList>
    </citation>
    <scope>NUCLEOTIDE SEQUENCE</scope>
    <source>
        <strain evidence="11">CGMCC 1.12827</strain>
    </source>
</reference>
<dbReference type="Gene3D" id="3.40.50.300">
    <property type="entry name" value="P-loop containing nucleotide triphosphate hydrolases"/>
    <property type="match status" value="1"/>
</dbReference>
<dbReference type="InterPro" id="IPR005894">
    <property type="entry name" value="DrrA"/>
</dbReference>
<keyword evidence="7" id="KW-0472">Membrane</keyword>
<evidence type="ECO:0000256" key="7">
    <source>
        <dbReference type="ARBA" id="ARBA00023136"/>
    </source>
</evidence>
<keyword evidence="4" id="KW-0547">Nucleotide-binding</keyword>
<keyword evidence="6" id="KW-1278">Translocase</keyword>
<dbReference type="GO" id="GO:0005524">
    <property type="term" value="F:ATP binding"/>
    <property type="evidence" value="ECO:0007669"/>
    <property type="project" value="UniProtKB-KW"/>
</dbReference>
<evidence type="ECO:0000256" key="8">
    <source>
        <dbReference type="ARBA" id="ARBA00023251"/>
    </source>
</evidence>
<dbReference type="PROSITE" id="PS00211">
    <property type="entry name" value="ABC_TRANSPORTER_1"/>
    <property type="match status" value="1"/>
</dbReference>
<dbReference type="SUPFAM" id="SSF52540">
    <property type="entry name" value="P-loop containing nucleoside triphosphate hydrolases"/>
    <property type="match status" value="1"/>
</dbReference>
<dbReference type="PANTHER" id="PTHR42711">
    <property type="entry name" value="ABC TRANSPORTER ATP-BINDING PROTEIN"/>
    <property type="match status" value="1"/>
</dbReference>
<dbReference type="GO" id="GO:0043215">
    <property type="term" value="P:daunorubicin transport"/>
    <property type="evidence" value="ECO:0007669"/>
    <property type="project" value="InterPro"/>
</dbReference>
<evidence type="ECO:0000313" key="12">
    <source>
        <dbReference type="Proteomes" id="UP000621454"/>
    </source>
</evidence>